<reference evidence="1" key="1">
    <citation type="journal article" date="2016" name="Proc. Natl. Acad. Sci. U.S.A.">
        <title>Lipid metabolic changes in an early divergent fungus govern the establishment of a mutualistic symbiosis with endobacteria.</title>
        <authorList>
            <person name="Lastovetsky O.A."/>
            <person name="Gaspar M.L."/>
            <person name="Mondo S.J."/>
            <person name="LaButti K.M."/>
            <person name="Sandor L."/>
            <person name="Grigoriev I.V."/>
            <person name="Henry S.A."/>
            <person name="Pawlowska T.E."/>
        </authorList>
    </citation>
    <scope>NUCLEOTIDE SEQUENCE [LARGE SCALE GENOMIC DNA]</scope>
    <source>
        <strain evidence="1">ATCC 52814</strain>
    </source>
</reference>
<dbReference type="Gene3D" id="3.80.10.10">
    <property type="entry name" value="Ribonuclease Inhibitor"/>
    <property type="match status" value="1"/>
</dbReference>
<evidence type="ECO:0000313" key="1">
    <source>
        <dbReference type="EMBL" id="ORE06699.1"/>
    </source>
</evidence>
<dbReference type="AlphaFoldDB" id="A0A1X0R3V0"/>
<dbReference type="Proteomes" id="UP000242414">
    <property type="component" value="Unassembled WGS sequence"/>
</dbReference>
<dbReference type="EMBL" id="KV921918">
    <property type="protein sequence ID" value="ORE06699.1"/>
    <property type="molecule type" value="Genomic_DNA"/>
</dbReference>
<protein>
    <recommendedName>
        <fullName evidence="2">F-box domain-containing protein</fullName>
    </recommendedName>
</protein>
<dbReference type="OrthoDB" id="10271142at2759"/>
<gene>
    <name evidence="1" type="ORF">BCV72DRAFT_120153</name>
</gene>
<evidence type="ECO:0008006" key="2">
    <source>
        <dbReference type="Google" id="ProtNLM"/>
    </source>
</evidence>
<dbReference type="InterPro" id="IPR032675">
    <property type="entry name" value="LRR_dom_sf"/>
</dbReference>
<accession>A0A1X0R3V0</accession>
<name>A0A1X0R3V0_RHIZD</name>
<proteinExistence type="predicted"/>
<sequence length="576" mass="67074">MSTIQHLPVPVLELIFKEIKVPEDIKNCKSVCISWYFFFTRMLFEKITLHSHHDLQQYLQLITQHQPNNNRLAQVGEFATQLSLQFICGNSCISRKDFEKLVVHCPNIEAIYLVPHLFDDCISAYLLDIDDSVKWRLRIISSCDFDHVNMTVDHFYKYKDSITQLYAPPAFKNVSFLTSFPSLQRLWMSQHFSINTMQDFIFIFDTCPKLVELEVNVAIETCSKVAPIVHTTYPYLKTLIIKNYTQRISKAFINYITQRFVNLSNLYLQITHLPTQIVHDKAFDQLLDFFLRQAKRSFLIRLFISNHSGTNADTALGTIVCNYLNAVFRSTPDVYNDLSIYGARPEHKQTEISFYLEEKANGQLNQMATLYDPRFAQEFGLISYLESVASCVHRLLVADSYHRQKLIPSDIWSFIERCYRLEKLQLEFYSLTNTQNCINRSIRYVVISRAVASSTFFKSLAASFPNLRELYIEYTQAKVEVPFPTCLDINLADLNLDVLYINRLCLIGINFDKTDESVLVETFETSACLKISYDCDAEDYIVTKVEERDGRDYVIRISCQKIHTLEMFNVRFTLDT</sequence>
<dbReference type="VEuPathDB" id="FungiDB:BCV72DRAFT_120153"/>
<dbReference type="SUPFAM" id="SSF52047">
    <property type="entry name" value="RNI-like"/>
    <property type="match status" value="2"/>
</dbReference>
<organism evidence="1">
    <name type="scientific">Rhizopus microsporus var. microsporus</name>
    <dbReference type="NCBI Taxonomy" id="86635"/>
    <lineage>
        <taxon>Eukaryota</taxon>
        <taxon>Fungi</taxon>
        <taxon>Fungi incertae sedis</taxon>
        <taxon>Mucoromycota</taxon>
        <taxon>Mucoromycotina</taxon>
        <taxon>Mucoromycetes</taxon>
        <taxon>Mucorales</taxon>
        <taxon>Mucorineae</taxon>
        <taxon>Rhizopodaceae</taxon>
        <taxon>Rhizopus</taxon>
    </lineage>
</organism>